<reference evidence="9 11" key="2">
    <citation type="journal article" date="2013" name="Nature">
        <title>Insights into bilaterian evolution from three spiralian genomes.</title>
        <authorList>
            <person name="Simakov O."/>
            <person name="Marletaz F."/>
            <person name="Cho S.J."/>
            <person name="Edsinger-Gonzales E."/>
            <person name="Havlak P."/>
            <person name="Hellsten U."/>
            <person name="Kuo D.H."/>
            <person name="Larsson T."/>
            <person name="Lv J."/>
            <person name="Arendt D."/>
            <person name="Savage R."/>
            <person name="Osoegawa K."/>
            <person name="de Jong P."/>
            <person name="Grimwood J."/>
            <person name="Chapman J.A."/>
            <person name="Shapiro H."/>
            <person name="Aerts A."/>
            <person name="Otillar R.P."/>
            <person name="Terry A.Y."/>
            <person name="Boore J.L."/>
            <person name="Grigoriev I.V."/>
            <person name="Lindberg D.R."/>
            <person name="Seaver E.C."/>
            <person name="Weisblat D.A."/>
            <person name="Putnam N.H."/>
            <person name="Rokhsar D.S."/>
        </authorList>
    </citation>
    <scope>NUCLEOTIDE SEQUENCE</scope>
</reference>
<feature type="compositionally biased region" description="Basic residues" evidence="7">
    <location>
        <begin position="235"/>
        <end position="245"/>
    </location>
</feature>
<evidence type="ECO:0000256" key="6">
    <source>
        <dbReference type="RuleBase" id="RU367086"/>
    </source>
</evidence>
<reference evidence="11" key="1">
    <citation type="submission" date="2012-12" db="EMBL/GenBank/DDBJ databases">
        <authorList>
            <person name="Hellsten U."/>
            <person name="Grimwood J."/>
            <person name="Chapman J.A."/>
            <person name="Shapiro H."/>
            <person name="Aerts A."/>
            <person name="Otillar R.P."/>
            <person name="Terry A.Y."/>
            <person name="Boore J.L."/>
            <person name="Simakov O."/>
            <person name="Marletaz F."/>
            <person name="Cho S.-J."/>
            <person name="Edsinger-Gonzales E."/>
            <person name="Havlak P."/>
            <person name="Kuo D.-H."/>
            <person name="Larsson T."/>
            <person name="Lv J."/>
            <person name="Arendt D."/>
            <person name="Savage R."/>
            <person name="Osoegawa K."/>
            <person name="de Jong P."/>
            <person name="Lindberg D.R."/>
            <person name="Seaver E.C."/>
            <person name="Weisblat D.A."/>
            <person name="Putnam N.H."/>
            <person name="Grigoriev I.V."/>
            <person name="Rokhsar D.S."/>
        </authorList>
    </citation>
    <scope>NUCLEOTIDE SEQUENCE</scope>
</reference>
<dbReference type="RefSeq" id="XP_009016643.1">
    <property type="nucleotide sequence ID" value="XM_009018395.1"/>
</dbReference>
<gene>
    <name evidence="10" type="primary">20215464</name>
    <name evidence="9" type="ORF">HELRODRAFT_77652</name>
</gene>
<dbReference type="eggNOG" id="KOG3031">
    <property type="taxonomic scope" value="Eukaryota"/>
</dbReference>
<dbReference type="InterPro" id="IPR007109">
    <property type="entry name" value="Brix"/>
</dbReference>
<feature type="region of interest" description="Disordered" evidence="7">
    <location>
        <begin position="272"/>
        <end position="310"/>
    </location>
</feature>
<dbReference type="InterPro" id="IPR039770">
    <property type="entry name" value="Rpf2"/>
</dbReference>
<evidence type="ECO:0000259" key="8">
    <source>
        <dbReference type="PROSITE" id="PS50833"/>
    </source>
</evidence>
<accession>T1G316</accession>
<dbReference type="STRING" id="6412.T1G316"/>
<dbReference type="GO" id="GO:0005730">
    <property type="term" value="C:nucleolus"/>
    <property type="evidence" value="ECO:0000318"/>
    <property type="project" value="GO_Central"/>
</dbReference>
<dbReference type="InParanoid" id="T1G316"/>
<dbReference type="EnsemblMetazoa" id="HelroT77652">
    <property type="protein sequence ID" value="HelroP77652"/>
    <property type="gene ID" value="HelroG77652"/>
</dbReference>
<dbReference type="GO" id="GO:0019843">
    <property type="term" value="F:rRNA binding"/>
    <property type="evidence" value="ECO:0000318"/>
    <property type="project" value="GO_Central"/>
</dbReference>
<sequence>KAKNQRSKRYLEKCEPQIHENDKKALFIKGGRTSETVTRILKELASLKKPNSTMFQKKNMTRPFDDPTSIEFFSRKCDSSLFMFGSDSKKRPNNLIIGRMYDFQILDMFEFGVANFKSLQEFKEAKVAIGTKPCLIFSGEQFEKVEEFSRLKSLLIDFFQGPQVSQIRLSGIEHVFHFVLTDECLTIRSYKILLKKSGTKVPRIELDEIGPSLDLKLRRRKIAGSDMYELARKQPKAAKIKKQKNVKQNPFGSKVGQIHMKHQDYDELQTRKMKGLKRKKLKNQTEQNSKKMKLTEDVDVNNSNDNDDLE</sequence>
<reference evidence="10" key="3">
    <citation type="submission" date="2015-06" db="UniProtKB">
        <authorList>
            <consortium name="EnsemblMetazoa"/>
        </authorList>
    </citation>
    <scope>IDENTIFICATION</scope>
</reference>
<comment type="similarity">
    <text evidence="2 6">Belongs to the RPF2 family.</text>
</comment>
<feature type="compositionally biased region" description="Basic residues" evidence="7">
    <location>
        <begin position="272"/>
        <end position="282"/>
    </location>
</feature>
<evidence type="ECO:0000256" key="3">
    <source>
        <dbReference type="ARBA" id="ARBA00020387"/>
    </source>
</evidence>
<evidence type="ECO:0000256" key="1">
    <source>
        <dbReference type="ARBA" id="ARBA00004604"/>
    </source>
</evidence>
<dbReference type="CTD" id="20215464"/>
<dbReference type="PANTHER" id="PTHR12728:SF0">
    <property type="entry name" value="RIBOSOME PRODUCTION FACTOR 2 HOMOLOG"/>
    <property type="match status" value="1"/>
</dbReference>
<comment type="subcellular location">
    <subcellularLocation>
        <location evidence="1 6">Nucleus</location>
        <location evidence="1 6">Nucleolus</location>
    </subcellularLocation>
</comment>
<organism evidence="10 11">
    <name type="scientific">Helobdella robusta</name>
    <name type="common">Californian leech</name>
    <dbReference type="NCBI Taxonomy" id="6412"/>
    <lineage>
        <taxon>Eukaryota</taxon>
        <taxon>Metazoa</taxon>
        <taxon>Spiralia</taxon>
        <taxon>Lophotrochozoa</taxon>
        <taxon>Annelida</taxon>
        <taxon>Clitellata</taxon>
        <taxon>Hirudinea</taxon>
        <taxon>Rhynchobdellida</taxon>
        <taxon>Glossiphoniidae</taxon>
        <taxon>Helobdella</taxon>
    </lineage>
</organism>
<evidence type="ECO:0000313" key="11">
    <source>
        <dbReference type="Proteomes" id="UP000015101"/>
    </source>
</evidence>
<feature type="domain" description="Brix" evidence="8">
    <location>
        <begin position="23"/>
        <end position="226"/>
    </location>
</feature>
<dbReference type="GeneID" id="20215464"/>
<dbReference type="EMBL" id="KB096365">
    <property type="protein sequence ID" value="ESO05328.1"/>
    <property type="molecule type" value="Genomic_DNA"/>
</dbReference>
<evidence type="ECO:0000313" key="10">
    <source>
        <dbReference type="EnsemblMetazoa" id="HelroP77652"/>
    </source>
</evidence>
<evidence type="ECO:0000256" key="7">
    <source>
        <dbReference type="SAM" id="MobiDB-lite"/>
    </source>
</evidence>
<dbReference type="EMBL" id="AMQM01003916">
    <property type="status" value="NOT_ANNOTATED_CDS"/>
    <property type="molecule type" value="Genomic_DNA"/>
</dbReference>
<evidence type="ECO:0000256" key="4">
    <source>
        <dbReference type="ARBA" id="ARBA00023242"/>
    </source>
</evidence>
<dbReference type="GO" id="GO:0000463">
    <property type="term" value="P:maturation of LSU-rRNA from tricistronic rRNA transcript (SSU-rRNA, 5.8S rRNA, LSU-rRNA)"/>
    <property type="evidence" value="ECO:0000318"/>
    <property type="project" value="GO_Central"/>
</dbReference>
<dbReference type="AlphaFoldDB" id="T1G316"/>
<dbReference type="HOGENOM" id="CLU_049783_2_0_1"/>
<name>T1G316_HELRO</name>
<dbReference type="SMART" id="SM00879">
    <property type="entry name" value="Brix"/>
    <property type="match status" value="1"/>
</dbReference>
<dbReference type="GO" id="GO:0000027">
    <property type="term" value="P:ribosomal large subunit assembly"/>
    <property type="evidence" value="ECO:0007669"/>
    <property type="project" value="InterPro"/>
</dbReference>
<protein>
    <recommendedName>
        <fullName evidence="3 6">Ribosome production factor 2 homolog</fullName>
    </recommendedName>
    <alternativeName>
        <fullName evidence="5 6">Ribosome biogenesis protein RPF2 homolog</fullName>
    </alternativeName>
</protein>
<dbReference type="OMA" id="VGLKPMF"/>
<feature type="region of interest" description="Disordered" evidence="7">
    <location>
        <begin position="235"/>
        <end position="256"/>
    </location>
</feature>
<dbReference type="PANTHER" id="PTHR12728">
    <property type="entry name" value="BRIX DOMAIN CONTAINING PROTEIN"/>
    <property type="match status" value="1"/>
</dbReference>
<dbReference type="Proteomes" id="UP000015101">
    <property type="component" value="Unassembled WGS sequence"/>
</dbReference>
<dbReference type="OrthoDB" id="407658at2759"/>
<keyword evidence="4 6" id="KW-0539">Nucleus</keyword>
<proteinExistence type="inferred from homology"/>
<dbReference type="Pfam" id="PF04427">
    <property type="entry name" value="Brix"/>
    <property type="match status" value="1"/>
</dbReference>
<evidence type="ECO:0000256" key="2">
    <source>
        <dbReference type="ARBA" id="ARBA00010782"/>
    </source>
</evidence>
<evidence type="ECO:0000313" key="9">
    <source>
        <dbReference type="EMBL" id="ESO05328.1"/>
    </source>
</evidence>
<evidence type="ECO:0000256" key="5">
    <source>
        <dbReference type="ARBA" id="ARBA00030889"/>
    </source>
</evidence>
<dbReference type="FunCoup" id="T1G316">
    <property type="interactions" value="1211"/>
</dbReference>
<keyword evidence="11" id="KW-1185">Reference proteome</keyword>
<dbReference type="KEGG" id="hro:HELRODRAFT_77652"/>
<dbReference type="PROSITE" id="PS50833">
    <property type="entry name" value="BRIX"/>
    <property type="match status" value="1"/>
</dbReference>